<comment type="caution">
    <text evidence="2">The sequence shown here is derived from an EMBL/GenBank/DDBJ whole genome shotgun (WGS) entry which is preliminary data.</text>
</comment>
<dbReference type="EMBL" id="JBHTCA010000001">
    <property type="protein sequence ID" value="MFC7407476.1"/>
    <property type="molecule type" value="Genomic_DNA"/>
</dbReference>
<evidence type="ECO:0000259" key="1">
    <source>
        <dbReference type="Pfam" id="PF04577"/>
    </source>
</evidence>
<protein>
    <submittedName>
        <fullName evidence="2">Glycosyltransferase family 61 protein</fullName>
    </submittedName>
</protein>
<sequence>MQQLSVIPPDQLYSFAKQAGLLAIPSEPPPCIESHQIPAADVLDHTGATHTLPSFKLSTTTSFQLKIPQALVWGTNLGIIFDGHMLPGGFSHQHVWAEDGRGGNNLSGSLQLPNGPFIDTPFPSAQMMGFSSHWGHFFTDCLDRMLASNRAGQLHIPMVTDSKGPCDPAMHILSATGHIDQPIEVWPLQKHAFYRFKELRLHSLTSQKPAAPVGSLLALRAQLSKQPQKRQPTNKVLFVGREDVTVRKVLGQAALQEALHRRKLADVVHPERIGPDQSMSLFRNCTKILMPIGSAKFNLTFCEPGTQIVCIAPRNYAEGNGGVGQMLRHMCASLDLRLRFYACRSTPSQGPRSHMLLHNDLLIDSADIDPMLSLFED</sequence>
<dbReference type="InterPro" id="IPR049625">
    <property type="entry name" value="Glyco_transf_61_cat"/>
</dbReference>
<evidence type="ECO:0000313" key="2">
    <source>
        <dbReference type="EMBL" id="MFC7407476.1"/>
    </source>
</evidence>
<gene>
    <name evidence="2" type="ORF">ACFQPB_01235</name>
</gene>
<dbReference type="Pfam" id="PF04577">
    <property type="entry name" value="Glyco_transf_61"/>
    <property type="match status" value="1"/>
</dbReference>
<name>A0ABW2QEP0_9BURK</name>
<feature type="domain" description="Glycosyltransferase 61 catalytic" evidence="1">
    <location>
        <begin position="134"/>
        <end position="309"/>
    </location>
</feature>
<dbReference type="Proteomes" id="UP001596501">
    <property type="component" value="Unassembled WGS sequence"/>
</dbReference>
<proteinExistence type="predicted"/>
<dbReference type="RefSeq" id="WP_382219126.1">
    <property type="nucleotide sequence ID" value="NZ_JBHTCA010000001.1"/>
</dbReference>
<accession>A0ABW2QEP0</accession>
<evidence type="ECO:0000313" key="3">
    <source>
        <dbReference type="Proteomes" id="UP001596501"/>
    </source>
</evidence>
<keyword evidence="3" id="KW-1185">Reference proteome</keyword>
<reference evidence="3" key="1">
    <citation type="journal article" date="2019" name="Int. J. Syst. Evol. Microbiol.">
        <title>The Global Catalogue of Microorganisms (GCM) 10K type strain sequencing project: providing services to taxonomists for standard genome sequencing and annotation.</title>
        <authorList>
            <consortium name="The Broad Institute Genomics Platform"/>
            <consortium name="The Broad Institute Genome Sequencing Center for Infectious Disease"/>
            <person name="Wu L."/>
            <person name="Ma J."/>
        </authorList>
    </citation>
    <scope>NUCLEOTIDE SEQUENCE [LARGE SCALE GENOMIC DNA]</scope>
    <source>
        <strain evidence="3">CGMCC 1.12371</strain>
    </source>
</reference>
<organism evidence="2 3">
    <name type="scientific">Hydrogenophaga atypica</name>
    <dbReference type="NCBI Taxonomy" id="249409"/>
    <lineage>
        <taxon>Bacteria</taxon>
        <taxon>Pseudomonadati</taxon>
        <taxon>Pseudomonadota</taxon>
        <taxon>Betaproteobacteria</taxon>
        <taxon>Burkholderiales</taxon>
        <taxon>Comamonadaceae</taxon>
        <taxon>Hydrogenophaga</taxon>
    </lineage>
</organism>